<feature type="signal peptide" evidence="1">
    <location>
        <begin position="1"/>
        <end position="22"/>
    </location>
</feature>
<organism evidence="2 3">
    <name type="scientific">Lepidopterella palustris CBS 459.81</name>
    <dbReference type="NCBI Taxonomy" id="1314670"/>
    <lineage>
        <taxon>Eukaryota</taxon>
        <taxon>Fungi</taxon>
        <taxon>Dikarya</taxon>
        <taxon>Ascomycota</taxon>
        <taxon>Pezizomycotina</taxon>
        <taxon>Dothideomycetes</taxon>
        <taxon>Pleosporomycetidae</taxon>
        <taxon>Mytilinidiales</taxon>
        <taxon>Argynnaceae</taxon>
        <taxon>Lepidopterella</taxon>
    </lineage>
</organism>
<feature type="chain" id="PRO_5034677645" evidence="1">
    <location>
        <begin position="23"/>
        <end position="237"/>
    </location>
</feature>
<reference evidence="2 3" key="1">
    <citation type="journal article" date="2016" name="Nat. Commun.">
        <title>Ectomycorrhizal ecology is imprinted in the genome of the dominant symbiotic fungus Cenococcum geophilum.</title>
        <authorList>
            <consortium name="DOE Joint Genome Institute"/>
            <person name="Peter M."/>
            <person name="Kohler A."/>
            <person name="Ohm R.A."/>
            <person name="Kuo A."/>
            <person name="Krutzmann J."/>
            <person name="Morin E."/>
            <person name="Arend M."/>
            <person name="Barry K.W."/>
            <person name="Binder M."/>
            <person name="Choi C."/>
            <person name="Clum A."/>
            <person name="Copeland A."/>
            <person name="Grisel N."/>
            <person name="Haridas S."/>
            <person name="Kipfer T."/>
            <person name="LaButti K."/>
            <person name="Lindquist E."/>
            <person name="Lipzen A."/>
            <person name="Maire R."/>
            <person name="Meier B."/>
            <person name="Mihaltcheva S."/>
            <person name="Molinier V."/>
            <person name="Murat C."/>
            <person name="Poggeler S."/>
            <person name="Quandt C.A."/>
            <person name="Sperisen C."/>
            <person name="Tritt A."/>
            <person name="Tisserant E."/>
            <person name="Crous P.W."/>
            <person name="Henrissat B."/>
            <person name="Nehls U."/>
            <person name="Egli S."/>
            <person name="Spatafora J.W."/>
            <person name="Grigoriev I.V."/>
            <person name="Martin F.M."/>
        </authorList>
    </citation>
    <scope>NUCLEOTIDE SEQUENCE [LARGE SCALE GENOMIC DNA]</scope>
    <source>
        <strain evidence="2 3">CBS 459.81</strain>
    </source>
</reference>
<dbReference type="AlphaFoldDB" id="A0A8E2DWJ4"/>
<evidence type="ECO:0000313" key="3">
    <source>
        <dbReference type="Proteomes" id="UP000250266"/>
    </source>
</evidence>
<dbReference type="Proteomes" id="UP000250266">
    <property type="component" value="Unassembled WGS sequence"/>
</dbReference>
<proteinExistence type="predicted"/>
<sequence>MSTRANWLCFVTALEHPGFASALMTALEYLASLHDGSRAIELRFSTYDSPSTARRFSIQAPCFTSVFMIALEHLAPLQPPLQHLSHLSNLASLQSSWQHLSNLTSLRHHSDKRSQLSSAHLRDQFAKKRQASLSSQLDRPRCMTALTQANHAISRLHSNERNQPRNESHGLTPVVSHPVLHDATSDIRHLSTGSAGKSVLLLNARHQSNGSSSRSLTFLRFRVSMLTYEHCIFTRSL</sequence>
<protein>
    <submittedName>
        <fullName evidence="2">Uncharacterized protein</fullName>
    </submittedName>
</protein>
<evidence type="ECO:0000313" key="2">
    <source>
        <dbReference type="EMBL" id="OCK72851.1"/>
    </source>
</evidence>
<accession>A0A8E2DWJ4</accession>
<keyword evidence="1" id="KW-0732">Signal</keyword>
<name>A0A8E2DWJ4_9PEZI</name>
<gene>
    <name evidence="2" type="ORF">K432DRAFT_411344</name>
</gene>
<dbReference type="EMBL" id="KV746305">
    <property type="protein sequence ID" value="OCK72851.1"/>
    <property type="molecule type" value="Genomic_DNA"/>
</dbReference>
<keyword evidence="3" id="KW-1185">Reference proteome</keyword>
<evidence type="ECO:0000256" key="1">
    <source>
        <dbReference type="SAM" id="SignalP"/>
    </source>
</evidence>